<dbReference type="PROSITE" id="PS00149">
    <property type="entry name" value="SULFATASE_2"/>
    <property type="match status" value="1"/>
</dbReference>
<dbReference type="RefSeq" id="WP_343809889.1">
    <property type="nucleotide sequence ID" value="NZ_BAAADS010000001.1"/>
</dbReference>
<dbReference type="EMBL" id="BAAADS010000001">
    <property type="protein sequence ID" value="GAA0591530.1"/>
    <property type="molecule type" value="Genomic_DNA"/>
</dbReference>
<dbReference type="InterPro" id="IPR000917">
    <property type="entry name" value="Sulfatase_N"/>
</dbReference>
<sequence length="490" mass="55747">MKPNILFINVDQMRYDCLSLLNHPVVETPNIDQLALDGVTFENAYSATPTCVPARAAILTGMRQQSHGRVGYEDKIPWDYEHTLPGELADGGYHTQCVGKMHVYPTRKLCGYHNVVLHDGYMHYNRFKDQTTTNASFDSTDDYINWLRDKAGSHHDLTDLGLDCNASTVARPWHLAEELHPTNWVVTQSIDFLRRRDPSKPFFLKMSFVRPHPPLDPPQVFFDQYIHSDIPDPVVGNWADCEDDDRNGLRPDAKKGIVPKNRLKRAQAAYYALITQIDYQVGRFLDKLQEFGLLHNTVILFASDHGELLGDHHLFAKALPYEGSAKVPFIVSDPGNHLNLKKGTGVSEAVALRDIMPTLLDTAGVQPPASVEGKSVLPLAQGKAVPWRSYIHGEHAYGSDSYHYITNGKEKYIWFSQTGKEQFFDLMKDPKELNSQENNPEYSERLDFWREKLIMELDGREEGYSDGEKLIPGRQPRTYLQEAVHSNRQI</sequence>
<reference evidence="5 6" key="1">
    <citation type="journal article" date="2019" name="Int. J. Syst. Evol. Microbiol.">
        <title>The Global Catalogue of Microorganisms (GCM) 10K type strain sequencing project: providing services to taxonomists for standard genome sequencing and annotation.</title>
        <authorList>
            <consortium name="The Broad Institute Genomics Platform"/>
            <consortium name="The Broad Institute Genome Sequencing Center for Infectious Disease"/>
            <person name="Wu L."/>
            <person name="Ma J."/>
        </authorList>
    </citation>
    <scope>NUCLEOTIDE SEQUENCE [LARGE SCALE GENOMIC DNA]</scope>
    <source>
        <strain evidence="5 6">JCM 15395</strain>
    </source>
</reference>
<comment type="caution">
    <text evidence="5">The sequence shown here is derived from an EMBL/GenBank/DDBJ whole genome shotgun (WGS) entry which is preliminary data.</text>
</comment>
<gene>
    <name evidence="5" type="ORF">GCM10009001_04540</name>
</gene>
<name>A0ABN1FIK6_9BACI</name>
<dbReference type="SUPFAM" id="SSF53649">
    <property type="entry name" value="Alkaline phosphatase-like"/>
    <property type="match status" value="1"/>
</dbReference>
<dbReference type="NCBIfam" id="NF010322">
    <property type="entry name" value="PRK13759.1"/>
    <property type="match status" value="1"/>
</dbReference>
<dbReference type="PANTHER" id="PTHR45953">
    <property type="entry name" value="IDURONATE 2-SULFATASE"/>
    <property type="match status" value="1"/>
</dbReference>
<dbReference type="InterPro" id="IPR017850">
    <property type="entry name" value="Alkaline_phosphatase_core_sf"/>
</dbReference>
<keyword evidence="6" id="KW-1185">Reference proteome</keyword>
<evidence type="ECO:0000256" key="1">
    <source>
        <dbReference type="ARBA" id="ARBA00008779"/>
    </source>
</evidence>
<proteinExistence type="inferred from homology"/>
<feature type="domain" description="Sulfatase N-terminal" evidence="4">
    <location>
        <begin position="3"/>
        <end position="365"/>
    </location>
</feature>
<dbReference type="Pfam" id="PF00884">
    <property type="entry name" value="Sulfatase"/>
    <property type="match status" value="1"/>
</dbReference>
<evidence type="ECO:0000256" key="2">
    <source>
        <dbReference type="ARBA" id="ARBA00022723"/>
    </source>
</evidence>
<evidence type="ECO:0000313" key="6">
    <source>
        <dbReference type="Proteomes" id="UP001500866"/>
    </source>
</evidence>
<evidence type="ECO:0000259" key="4">
    <source>
        <dbReference type="Pfam" id="PF00884"/>
    </source>
</evidence>
<dbReference type="Gene3D" id="3.40.720.10">
    <property type="entry name" value="Alkaline Phosphatase, subunit A"/>
    <property type="match status" value="1"/>
</dbReference>
<accession>A0ABN1FIK6</accession>
<keyword evidence="3" id="KW-0378">Hydrolase</keyword>
<organism evidence="5 6">
    <name type="scientific">Virgibacillus siamensis</name>
    <dbReference type="NCBI Taxonomy" id="480071"/>
    <lineage>
        <taxon>Bacteria</taxon>
        <taxon>Bacillati</taxon>
        <taxon>Bacillota</taxon>
        <taxon>Bacilli</taxon>
        <taxon>Bacillales</taxon>
        <taxon>Bacillaceae</taxon>
        <taxon>Virgibacillus</taxon>
    </lineage>
</organism>
<keyword evidence="2" id="KW-0479">Metal-binding</keyword>
<protein>
    <submittedName>
        <fullName evidence="5">Arylsulfatase</fullName>
    </submittedName>
</protein>
<evidence type="ECO:0000256" key="3">
    <source>
        <dbReference type="ARBA" id="ARBA00022801"/>
    </source>
</evidence>
<dbReference type="PANTHER" id="PTHR45953:SF1">
    <property type="entry name" value="IDURONATE 2-SULFATASE"/>
    <property type="match status" value="1"/>
</dbReference>
<evidence type="ECO:0000313" key="5">
    <source>
        <dbReference type="EMBL" id="GAA0591530.1"/>
    </source>
</evidence>
<dbReference type="Proteomes" id="UP001500866">
    <property type="component" value="Unassembled WGS sequence"/>
</dbReference>
<dbReference type="InterPro" id="IPR024607">
    <property type="entry name" value="Sulfatase_CS"/>
</dbReference>
<comment type="similarity">
    <text evidence="1">Belongs to the sulfatase family.</text>
</comment>